<reference evidence="11" key="1">
    <citation type="submission" date="2021-02" db="EMBL/GenBank/DDBJ databases">
        <title>Comparative genomics reveals that relaxation of natural selection precedes convergent phenotypic evolution of cavefish.</title>
        <authorList>
            <person name="Peng Z."/>
        </authorList>
    </citation>
    <scope>NUCLEOTIDE SEQUENCE</scope>
    <source>
        <tissue evidence="11">Muscle</tissue>
    </source>
</reference>
<dbReference type="PROSITE" id="PS00518">
    <property type="entry name" value="ZF_RING_1"/>
    <property type="match status" value="1"/>
</dbReference>
<evidence type="ECO:0000259" key="8">
    <source>
        <dbReference type="PROSITE" id="PS50089"/>
    </source>
</evidence>
<dbReference type="PROSITE" id="PS50188">
    <property type="entry name" value="B302_SPRY"/>
    <property type="match status" value="1"/>
</dbReference>
<dbReference type="Proteomes" id="UP001059041">
    <property type="component" value="Linkage Group LG23"/>
</dbReference>
<feature type="domain" description="B box-type" evidence="9">
    <location>
        <begin position="144"/>
        <end position="177"/>
    </location>
</feature>
<comment type="caution">
    <text evidence="11">The sequence shown here is derived from an EMBL/GenBank/DDBJ whole genome shotgun (WGS) entry which is preliminary data.</text>
</comment>
<dbReference type="Gene3D" id="2.60.120.920">
    <property type="match status" value="1"/>
</dbReference>
<dbReference type="InterPro" id="IPR001841">
    <property type="entry name" value="Znf_RING"/>
</dbReference>
<dbReference type="Pfam" id="PF25600">
    <property type="entry name" value="TRIM_CC"/>
    <property type="match status" value="1"/>
</dbReference>
<dbReference type="PROSITE" id="PS50089">
    <property type="entry name" value="ZF_RING_2"/>
    <property type="match status" value="1"/>
</dbReference>
<evidence type="ECO:0000259" key="9">
    <source>
        <dbReference type="PROSITE" id="PS50119"/>
    </source>
</evidence>
<keyword evidence="12" id="KW-1185">Reference proteome</keyword>
<dbReference type="InterPro" id="IPR013320">
    <property type="entry name" value="ConA-like_dom_sf"/>
</dbReference>
<dbReference type="GO" id="GO:0005737">
    <property type="term" value="C:cytoplasm"/>
    <property type="evidence" value="ECO:0007669"/>
    <property type="project" value="UniProtKB-ARBA"/>
</dbReference>
<feature type="domain" description="B30.2/SPRY" evidence="10">
    <location>
        <begin position="359"/>
        <end position="551"/>
    </location>
</feature>
<dbReference type="InterPro" id="IPR003877">
    <property type="entry name" value="SPRY_dom"/>
</dbReference>
<keyword evidence="4" id="KW-0862">Zinc</keyword>
<feature type="non-terminal residue" evidence="11">
    <location>
        <position position="551"/>
    </location>
</feature>
<dbReference type="InterPro" id="IPR001870">
    <property type="entry name" value="B30.2/SPRY"/>
</dbReference>
<dbReference type="Gene3D" id="3.30.160.60">
    <property type="entry name" value="Classic Zinc Finger"/>
    <property type="match status" value="1"/>
</dbReference>
<dbReference type="SUPFAM" id="SSF57845">
    <property type="entry name" value="B-box zinc-binding domain"/>
    <property type="match status" value="1"/>
</dbReference>
<dbReference type="InterPro" id="IPR043136">
    <property type="entry name" value="B30.2/SPRY_sf"/>
</dbReference>
<dbReference type="CDD" id="cd19802">
    <property type="entry name" value="Bbox1_TRIM8-like"/>
    <property type="match status" value="1"/>
</dbReference>
<dbReference type="PANTHER" id="PTHR25465">
    <property type="entry name" value="B-BOX DOMAIN CONTAINING"/>
    <property type="match status" value="1"/>
</dbReference>
<dbReference type="Pfam" id="PF00622">
    <property type="entry name" value="SPRY"/>
    <property type="match status" value="1"/>
</dbReference>
<dbReference type="SUPFAM" id="SSF49899">
    <property type="entry name" value="Concanavalin A-like lectins/glucanases"/>
    <property type="match status" value="1"/>
</dbReference>
<dbReference type="PROSITE" id="PS50119">
    <property type="entry name" value="ZF_BBOX"/>
    <property type="match status" value="1"/>
</dbReference>
<dbReference type="SMART" id="SM00184">
    <property type="entry name" value="RING"/>
    <property type="match status" value="1"/>
</dbReference>
<dbReference type="InterPro" id="IPR017907">
    <property type="entry name" value="Znf_RING_CS"/>
</dbReference>
<name>A0A9W7T9U7_TRIRA</name>
<evidence type="ECO:0000256" key="2">
    <source>
        <dbReference type="ARBA" id="ARBA00022723"/>
    </source>
</evidence>
<sequence>AEVNIPQDRFICSVCLDLLKDPVTIPCGHSYCISCITNYWNQDDQRRNYSCPQCRQTFTSRPALNKNVMIAEMVEELKTRLQTVSDQCYAGPEDVKCDVCTERKYKAVKSCLECLNSYCENHLQQHENLFKDRRHHLMDPTTKLYEMICSKHNKHLEIYCPTDQELMCYLCTMDEHKNLYTVTAVAEKTEKLRVLGETQRNVKQRIQEREKKLQELRDAVNSYQRSAQTAVEDSERIFTELIRSIERSRSEVTQLIRDQEKTAVSPAEGVLKRLEQEIDDLRRRDTELEQLLHTDNHIHFLKSFKCLSAPPESTVSHDITVSSLVSFDDVRKSVCQLKEKLEDFCREEIEKISGGVSYITFFSDEPNNREEFLQYFRQFTLDLNTVNKYIRLSDGKTAATYTDPTVQQYPDHPDRFERWRQVLCSESVCGRCYWEVEWNGRVDISVSYKSISRKGGGDNCVFGFNDQSWLLYCTEFKCSFWHKNKRTDLPVVSFSCRIGVYVDHRAGILSFYSVSDTITLIHRVQTTFTQPLYPGFTINKGSTVKVYRLTK</sequence>
<dbReference type="CDD" id="cd19769">
    <property type="entry name" value="Bbox2_TRIM16-like"/>
    <property type="match status" value="1"/>
</dbReference>
<evidence type="ECO:0000256" key="7">
    <source>
        <dbReference type="SAM" id="Coils"/>
    </source>
</evidence>
<dbReference type="InterPro" id="IPR006574">
    <property type="entry name" value="PRY"/>
</dbReference>
<dbReference type="Pfam" id="PF15227">
    <property type="entry name" value="zf-C3HC4_4"/>
    <property type="match status" value="1"/>
</dbReference>
<evidence type="ECO:0000256" key="3">
    <source>
        <dbReference type="ARBA" id="ARBA00022771"/>
    </source>
</evidence>
<dbReference type="SMART" id="SM00589">
    <property type="entry name" value="PRY"/>
    <property type="match status" value="1"/>
</dbReference>
<dbReference type="SMART" id="SM00449">
    <property type="entry name" value="SPRY"/>
    <property type="match status" value="1"/>
</dbReference>
<evidence type="ECO:0000313" key="12">
    <source>
        <dbReference type="Proteomes" id="UP001059041"/>
    </source>
</evidence>
<dbReference type="CDD" id="cd16040">
    <property type="entry name" value="SPRY_PRY_SNTX"/>
    <property type="match status" value="1"/>
</dbReference>
<accession>A0A9W7T9U7</accession>
<gene>
    <name evidence="11" type="ORF">IRJ41_019253</name>
</gene>
<dbReference type="InterPro" id="IPR013083">
    <property type="entry name" value="Znf_RING/FYVE/PHD"/>
</dbReference>
<keyword evidence="7" id="KW-0175">Coiled coil</keyword>
<dbReference type="GO" id="GO:0008270">
    <property type="term" value="F:zinc ion binding"/>
    <property type="evidence" value="ECO:0007669"/>
    <property type="project" value="UniProtKB-KW"/>
</dbReference>
<keyword evidence="1" id="KW-0399">Innate immunity</keyword>
<dbReference type="PRINTS" id="PR01407">
    <property type="entry name" value="BUTYPHLNCDUF"/>
</dbReference>
<organism evidence="11 12">
    <name type="scientific">Triplophysa rosa</name>
    <name type="common">Cave loach</name>
    <dbReference type="NCBI Taxonomy" id="992332"/>
    <lineage>
        <taxon>Eukaryota</taxon>
        <taxon>Metazoa</taxon>
        <taxon>Chordata</taxon>
        <taxon>Craniata</taxon>
        <taxon>Vertebrata</taxon>
        <taxon>Euteleostomi</taxon>
        <taxon>Actinopterygii</taxon>
        <taxon>Neopterygii</taxon>
        <taxon>Teleostei</taxon>
        <taxon>Ostariophysi</taxon>
        <taxon>Cypriniformes</taxon>
        <taxon>Nemacheilidae</taxon>
        <taxon>Triplophysa</taxon>
    </lineage>
</organism>
<feature type="coiled-coil region" evidence="7">
    <location>
        <begin position="264"/>
        <end position="291"/>
    </location>
</feature>
<dbReference type="SUPFAM" id="SSF57850">
    <property type="entry name" value="RING/U-box"/>
    <property type="match status" value="1"/>
</dbReference>
<dbReference type="InterPro" id="IPR051051">
    <property type="entry name" value="E3_ubiq-ligase_TRIM/RNF"/>
</dbReference>
<dbReference type="EMBL" id="JAFHDT010000023">
    <property type="protein sequence ID" value="KAI7792866.1"/>
    <property type="molecule type" value="Genomic_DNA"/>
</dbReference>
<keyword evidence="2" id="KW-0479">Metal-binding</keyword>
<evidence type="ECO:0000256" key="4">
    <source>
        <dbReference type="ARBA" id="ARBA00022833"/>
    </source>
</evidence>
<protein>
    <submittedName>
        <fullName evidence="11">FinTRIM family</fullName>
    </submittedName>
</protein>
<feature type="domain" description="RING-type" evidence="8">
    <location>
        <begin position="12"/>
        <end position="55"/>
    </location>
</feature>
<evidence type="ECO:0000256" key="1">
    <source>
        <dbReference type="ARBA" id="ARBA00022588"/>
    </source>
</evidence>
<dbReference type="AlphaFoldDB" id="A0A9W7T9U7"/>
<evidence type="ECO:0000259" key="10">
    <source>
        <dbReference type="PROSITE" id="PS50188"/>
    </source>
</evidence>
<evidence type="ECO:0000256" key="5">
    <source>
        <dbReference type="ARBA" id="ARBA00022859"/>
    </source>
</evidence>
<keyword evidence="3 6" id="KW-0863">Zinc-finger</keyword>
<dbReference type="InterPro" id="IPR000315">
    <property type="entry name" value="Znf_B-box"/>
</dbReference>
<dbReference type="Pfam" id="PF13765">
    <property type="entry name" value="PRY"/>
    <property type="match status" value="1"/>
</dbReference>
<dbReference type="InterPro" id="IPR003879">
    <property type="entry name" value="Butyrophylin_SPRY"/>
</dbReference>
<feature type="coiled-coil region" evidence="7">
    <location>
        <begin position="199"/>
        <end position="233"/>
    </location>
</feature>
<dbReference type="PANTHER" id="PTHR25465:SF5">
    <property type="entry name" value="E3 UBIQUITIN_ISG15 LIGASE TRIM25-RELATED"/>
    <property type="match status" value="1"/>
</dbReference>
<keyword evidence="5" id="KW-0391">Immunity</keyword>
<proteinExistence type="predicted"/>
<dbReference type="Pfam" id="PF00643">
    <property type="entry name" value="zf-B_box"/>
    <property type="match status" value="1"/>
</dbReference>
<dbReference type="InterPro" id="IPR058030">
    <property type="entry name" value="TRIM8/14/16/25/29/45/65_CC"/>
</dbReference>
<evidence type="ECO:0000313" key="11">
    <source>
        <dbReference type="EMBL" id="KAI7792866.1"/>
    </source>
</evidence>
<dbReference type="Gene3D" id="3.30.40.10">
    <property type="entry name" value="Zinc/RING finger domain, C3HC4 (zinc finger)"/>
    <property type="match status" value="1"/>
</dbReference>
<dbReference type="GO" id="GO:0045087">
    <property type="term" value="P:innate immune response"/>
    <property type="evidence" value="ECO:0007669"/>
    <property type="project" value="UniProtKB-KW"/>
</dbReference>
<evidence type="ECO:0000256" key="6">
    <source>
        <dbReference type="PROSITE-ProRule" id="PRU00024"/>
    </source>
</evidence>